<dbReference type="EMBL" id="GBXM01074947">
    <property type="protein sequence ID" value="JAH33630.1"/>
    <property type="molecule type" value="Transcribed_RNA"/>
</dbReference>
<sequence>MLGIRQHEKKTKSTWSHTMWAFNVQVYPGLKSNITPLMHSQYCLWYSDLN</sequence>
<reference evidence="1" key="2">
    <citation type="journal article" date="2015" name="Fish Shellfish Immunol.">
        <title>Early steps in the European eel (Anguilla anguilla)-Vibrio vulnificus interaction in the gills: Role of the RtxA13 toxin.</title>
        <authorList>
            <person name="Callol A."/>
            <person name="Pajuelo D."/>
            <person name="Ebbesson L."/>
            <person name="Teles M."/>
            <person name="MacKenzie S."/>
            <person name="Amaro C."/>
        </authorList>
    </citation>
    <scope>NUCLEOTIDE SEQUENCE</scope>
</reference>
<dbReference type="AlphaFoldDB" id="A0A0E9RZ18"/>
<proteinExistence type="predicted"/>
<organism evidence="1">
    <name type="scientific">Anguilla anguilla</name>
    <name type="common">European freshwater eel</name>
    <name type="synonym">Muraena anguilla</name>
    <dbReference type="NCBI Taxonomy" id="7936"/>
    <lineage>
        <taxon>Eukaryota</taxon>
        <taxon>Metazoa</taxon>
        <taxon>Chordata</taxon>
        <taxon>Craniata</taxon>
        <taxon>Vertebrata</taxon>
        <taxon>Euteleostomi</taxon>
        <taxon>Actinopterygii</taxon>
        <taxon>Neopterygii</taxon>
        <taxon>Teleostei</taxon>
        <taxon>Anguilliformes</taxon>
        <taxon>Anguillidae</taxon>
        <taxon>Anguilla</taxon>
    </lineage>
</organism>
<name>A0A0E9RZ18_ANGAN</name>
<protein>
    <submittedName>
        <fullName evidence="1">Uncharacterized protein</fullName>
    </submittedName>
</protein>
<evidence type="ECO:0000313" key="1">
    <source>
        <dbReference type="EMBL" id="JAH33630.1"/>
    </source>
</evidence>
<accession>A0A0E9RZ18</accession>
<reference evidence="1" key="1">
    <citation type="submission" date="2014-11" db="EMBL/GenBank/DDBJ databases">
        <authorList>
            <person name="Amaro Gonzalez C."/>
        </authorList>
    </citation>
    <scope>NUCLEOTIDE SEQUENCE</scope>
</reference>